<dbReference type="GO" id="GO:0005737">
    <property type="term" value="C:cytoplasm"/>
    <property type="evidence" value="ECO:0007669"/>
    <property type="project" value="TreeGrafter"/>
</dbReference>
<dbReference type="EMBL" id="UOEY01000067">
    <property type="protein sequence ID" value="VAW39071.1"/>
    <property type="molecule type" value="Genomic_DNA"/>
</dbReference>
<dbReference type="InterPro" id="IPR035994">
    <property type="entry name" value="Nucleoside_phosphorylase_sf"/>
</dbReference>
<comment type="similarity">
    <text evidence="2">Belongs to the PNP/MTAP phosphorylase family.</text>
</comment>
<gene>
    <name evidence="8" type="ORF">MNBD_DELTA04-1026</name>
</gene>
<dbReference type="EC" id="2.4.2.1" evidence="3"/>
<evidence type="ECO:0000313" key="8">
    <source>
        <dbReference type="EMBL" id="VAW39071.1"/>
    </source>
</evidence>
<evidence type="ECO:0000256" key="6">
    <source>
        <dbReference type="ARBA" id="ARBA00031036"/>
    </source>
</evidence>
<dbReference type="InterPro" id="IPR011268">
    <property type="entry name" value="Purine_phosphorylase"/>
</dbReference>
<dbReference type="PIRSF" id="PIRSF000477">
    <property type="entry name" value="PurNPase"/>
    <property type="match status" value="1"/>
</dbReference>
<keyword evidence="5 8" id="KW-0808">Transferase</keyword>
<dbReference type="GO" id="GO:0009116">
    <property type="term" value="P:nucleoside metabolic process"/>
    <property type="evidence" value="ECO:0007669"/>
    <property type="project" value="InterPro"/>
</dbReference>
<dbReference type="CDD" id="cd09009">
    <property type="entry name" value="PNP-EcPNPII_like"/>
    <property type="match status" value="1"/>
</dbReference>
<keyword evidence="4 8" id="KW-0328">Glycosyltransferase</keyword>
<evidence type="ECO:0000256" key="4">
    <source>
        <dbReference type="ARBA" id="ARBA00022676"/>
    </source>
</evidence>
<dbReference type="SUPFAM" id="SSF53167">
    <property type="entry name" value="Purine and uridine phosphorylases"/>
    <property type="match status" value="1"/>
</dbReference>
<dbReference type="NCBIfam" id="TIGR01697">
    <property type="entry name" value="PNPH-PUNA-XAPA"/>
    <property type="match status" value="1"/>
</dbReference>
<dbReference type="GO" id="GO:0004731">
    <property type="term" value="F:purine-nucleoside phosphorylase activity"/>
    <property type="evidence" value="ECO:0007669"/>
    <property type="project" value="UniProtKB-EC"/>
</dbReference>
<name>A0A3B0V8A7_9ZZZZ</name>
<dbReference type="PANTHER" id="PTHR11904:SF9">
    <property type="entry name" value="PURINE NUCLEOSIDE PHOSPHORYLASE-RELATED"/>
    <property type="match status" value="1"/>
</dbReference>
<evidence type="ECO:0000259" key="7">
    <source>
        <dbReference type="Pfam" id="PF01048"/>
    </source>
</evidence>
<accession>A0A3B0V8A7</accession>
<dbReference type="Pfam" id="PF01048">
    <property type="entry name" value="PNP_UDP_1"/>
    <property type="match status" value="1"/>
</dbReference>
<dbReference type="NCBIfam" id="NF006054">
    <property type="entry name" value="PRK08202.1"/>
    <property type="match status" value="1"/>
</dbReference>
<evidence type="ECO:0000256" key="3">
    <source>
        <dbReference type="ARBA" id="ARBA00011886"/>
    </source>
</evidence>
<dbReference type="UniPathway" id="UPA00606"/>
<reference evidence="8" key="1">
    <citation type="submission" date="2018-06" db="EMBL/GenBank/DDBJ databases">
        <authorList>
            <person name="Zhirakovskaya E."/>
        </authorList>
    </citation>
    <scope>NUCLEOTIDE SEQUENCE</scope>
</reference>
<evidence type="ECO:0000256" key="1">
    <source>
        <dbReference type="ARBA" id="ARBA00005058"/>
    </source>
</evidence>
<dbReference type="AlphaFoldDB" id="A0A3B0V8A7"/>
<evidence type="ECO:0000256" key="5">
    <source>
        <dbReference type="ARBA" id="ARBA00022679"/>
    </source>
</evidence>
<dbReference type="PANTHER" id="PTHR11904">
    <property type="entry name" value="METHYLTHIOADENOSINE/PURINE NUCLEOSIDE PHOSPHORYLASE"/>
    <property type="match status" value="1"/>
</dbReference>
<comment type="pathway">
    <text evidence="1">Purine metabolism; purine nucleoside salvage.</text>
</comment>
<proteinExistence type="inferred from homology"/>
<dbReference type="InterPro" id="IPR000845">
    <property type="entry name" value="Nucleoside_phosphorylase_d"/>
</dbReference>
<sequence>MIEVERYKSQVEETVAFLAARLARTPEIVIELGTGLGNLAGAMEIDLSLPYGDIPHFPRATVTSHAGNLVCGQLGGRPVAVLQGRLHCYEGYSAMEVAFPIRVLSLLGAKTAIITNAAGGLNTAFVPGSIMVFTDHINLLGLNPLRGPNVDEWGPRFPDMSRPYDINLIDSALTVATELGLGNVKTGTYVCVPGPSLETPAETRFLQLCGADAVGMSSIPEILVAIHGGMRVLGLSVIANVNDPDRPQPVLLEAIVKTAQETEPVLQKLIRGIVARCGE</sequence>
<protein>
    <recommendedName>
        <fullName evidence="3">purine-nucleoside phosphorylase</fullName>
        <ecNumber evidence="3">2.4.2.1</ecNumber>
    </recommendedName>
    <alternativeName>
        <fullName evidence="6">Inosine-guanosine phosphorylase</fullName>
    </alternativeName>
</protein>
<feature type="domain" description="Nucleoside phosphorylase" evidence="7">
    <location>
        <begin position="28"/>
        <end position="274"/>
    </location>
</feature>
<organism evidence="8">
    <name type="scientific">hydrothermal vent metagenome</name>
    <dbReference type="NCBI Taxonomy" id="652676"/>
    <lineage>
        <taxon>unclassified sequences</taxon>
        <taxon>metagenomes</taxon>
        <taxon>ecological metagenomes</taxon>
    </lineage>
</organism>
<dbReference type="Gene3D" id="3.40.50.1580">
    <property type="entry name" value="Nucleoside phosphorylase domain"/>
    <property type="match status" value="1"/>
</dbReference>
<evidence type="ECO:0000256" key="2">
    <source>
        <dbReference type="ARBA" id="ARBA00006751"/>
    </source>
</evidence>